<proteinExistence type="predicted"/>
<name>A0A0F9UN65_9ZZZZ</name>
<protein>
    <submittedName>
        <fullName evidence="2">Uncharacterized protein</fullName>
    </submittedName>
</protein>
<accession>A0A0F9UN65</accession>
<evidence type="ECO:0000313" key="2">
    <source>
        <dbReference type="EMBL" id="KKN55053.1"/>
    </source>
</evidence>
<reference evidence="2" key="1">
    <citation type="journal article" date="2015" name="Nature">
        <title>Complex archaea that bridge the gap between prokaryotes and eukaryotes.</title>
        <authorList>
            <person name="Spang A."/>
            <person name="Saw J.H."/>
            <person name="Jorgensen S.L."/>
            <person name="Zaremba-Niedzwiedzka K."/>
            <person name="Martijn J."/>
            <person name="Lind A.E."/>
            <person name="van Eijk R."/>
            <person name="Schleper C."/>
            <person name="Guy L."/>
            <person name="Ettema T.J."/>
        </authorList>
    </citation>
    <scope>NUCLEOTIDE SEQUENCE</scope>
</reference>
<sequence length="108" mass="12368">MGFPSLKVIIFLGIIILAVSLVFGMIHQPIYADGGCEWLSVSEQDFYSQVLCYVIAIHEQNEQIIVKQDWTNCVLLNKDSDDYYTPMSWDHWGWQTASDLMDECGTMP</sequence>
<keyword evidence="1" id="KW-0472">Membrane</keyword>
<organism evidence="2">
    <name type="scientific">marine sediment metagenome</name>
    <dbReference type="NCBI Taxonomy" id="412755"/>
    <lineage>
        <taxon>unclassified sequences</taxon>
        <taxon>metagenomes</taxon>
        <taxon>ecological metagenomes</taxon>
    </lineage>
</organism>
<comment type="caution">
    <text evidence="2">The sequence shown here is derived from an EMBL/GenBank/DDBJ whole genome shotgun (WGS) entry which is preliminary data.</text>
</comment>
<keyword evidence="1" id="KW-0812">Transmembrane</keyword>
<dbReference type="AlphaFoldDB" id="A0A0F9UN65"/>
<gene>
    <name evidence="2" type="ORF">LCGC14_0586540</name>
</gene>
<feature type="transmembrane region" description="Helical" evidence="1">
    <location>
        <begin position="6"/>
        <end position="26"/>
    </location>
</feature>
<evidence type="ECO:0000256" key="1">
    <source>
        <dbReference type="SAM" id="Phobius"/>
    </source>
</evidence>
<dbReference type="EMBL" id="LAZR01000902">
    <property type="protein sequence ID" value="KKN55053.1"/>
    <property type="molecule type" value="Genomic_DNA"/>
</dbReference>
<keyword evidence="1" id="KW-1133">Transmembrane helix</keyword>